<accession>A0A0M0BVL7</accession>
<dbReference type="Gene3D" id="3.90.1150.10">
    <property type="entry name" value="Aspartate Aminotransferase, domain 1"/>
    <property type="match status" value="1"/>
</dbReference>
<gene>
    <name evidence="7" type="ORF">AC478_00165</name>
</gene>
<dbReference type="Proteomes" id="UP000054016">
    <property type="component" value="Unassembled WGS sequence"/>
</dbReference>
<dbReference type="Pfam" id="PF00266">
    <property type="entry name" value="Aminotran_5"/>
    <property type="match status" value="1"/>
</dbReference>
<dbReference type="InterPro" id="IPR000192">
    <property type="entry name" value="Aminotrans_V_dom"/>
</dbReference>
<dbReference type="PANTHER" id="PTHR21152:SF40">
    <property type="entry name" value="ALANINE--GLYOXYLATE AMINOTRANSFERASE"/>
    <property type="match status" value="1"/>
</dbReference>
<comment type="caution">
    <text evidence="7">The sequence shown here is derived from an EMBL/GenBank/DDBJ whole genome shotgun (WGS) entry which is preliminary data.</text>
</comment>
<dbReference type="InterPro" id="IPR015424">
    <property type="entry name" value="PyrdxlP-dep_Trfase"/>
</dbReference>
<evidence type="ECO:0000259" key="6">
    <source>
        <dbReference type="Pfam" id="PF00266"/>
    </source>
</evidence>
<feature type="domain" description="Aminotransferase class V" evidence="6">
    <location>
        <begin position="26"/>
        <end position="275"/>
    </location>
</feature>
<dbReference type="SUPFAM" id="SSF53383">
    <property type="entry name" value="PLP-dependent transferases"/>
    <property type="match status" value="1"/>
</dbReference>
<dbReference type="GO" id="GO:0004760">
    <property type="term" value="F:L-serine-pyruvate transaminase activity"/>
    <property type="evidence" value="ECO:0007669"/>
    <property type="project" value="TreeGrafter"/>
</dbReference>
<dbReference type="AlphaFoldDB" id="A0A0M0BVL7"/>
<dbReference type="PIRSF" id="PIRSF000524">
    <property type="entry name" value="SPT"/>
    <property type="match status" value="1"/>
</dbReference>
<comment type="cofactor">
    <cofactor evidence="1 5">
        <name>pyridoxal 5'-phosphate</name>
        <dbReference type="ChEBI" id="CHEBI:597326"/>
    </cofactor>
</comment>
<dbReference type="EMBL" id="LFWV01000001">
    <property type="protein sequence ID" value="KON32474.1"/>
    <property type="molecule type" value="Genomic_DNA"/>
</dbReference>
<proteinExistence type="inferred from homology"/>
<keyword evidence="3" id="KW-0663">Pyridoxal phosphate</keyword>
<dbReference type="PANTHER" id="PTHR21152">
    <property type="entry name" value="AMINOTRANSFERASE CLASS V"/>
    <property type="match status" value="1"/>
</dbReference>
<comment type="similarity">
    <text evidence="2 4">Belongs to the class-V pyridoxal-phosphate-dependent aminotransferase family.</text>
</comment>
<dbReference type="GO" id="GO:0019265">
    <property type="term" value="P:glycine biosynthetic process, by transamination of glyoxylate"/>
    <property type="evidence" value="ECO:0007669"/>
    <property type="project" value="TreeGrafter"/>
</dbReference>
<dbReference type="InterPro" id="IPR015422">
    <property type="entry name" value="PyrdxlP-dep_Trfase_small"/>
</dbReference>
<evidence type="ECO:0000313" key="7">
    <source>
        <dbReference type="EMBL" id="KON32474.1"/>
    </source>
</evidence>
<dbReference type="GO" id="GO:0008453">
    <property type="term" value="F:alanine-glyoxylate transaminase activity"/>
    <property type="evidence" value="ECO:0007669"/>
    <property type="project" value="TreeGrafter"/>
</dbReference>
<reference evidence="8" key="1">
    <citation type="submission" date="2015-06" db="EMBL/GenBank/DDBJ databases">
        <title>New insights into the roles of widespread benthic archaea in carbon and nitrogen cycling.</title>
        <authorList>
            <person name="Lazar C.S."/>
            <person name="Baker B.J."/>
            <person name="Seitz K.W."/>
            <person name="Hyde A.S."/>
            <person name="Dick G.J."/>
            <person name="Hinrichs K.-U."/>
            <person name="Teske A.P."/>
        </authorList>
    </citation>
    <scope>NUCLEOTIDE SEQUENCE [LARGE SCALE GENOMIC DNA]</scope>
</reference>
<dbReference type="Gene3D" id="3.40.640.10">
    <property type="entry name" value="Type I PLP-dependent aspartate aminotransferase-like (Major domain)"/>
    <property type="match status" value="1"/>
</dbReference>
<evidence type="ECO:0000256" key="2">
    <source>
        <dbReference type="ARBA" id="ARBA00009236"/>
    </source>
</evidence>
<evidence type="ECO:0000256" key="3">
    <source>
        <dbReference type="ARBA" id="ARBA00022898"/>
    </source>
</evidence>
<organism evidence="7 8">
    <name type="scientific">miscellaneous Crenarchaeota group-1 archaeon SG8-32-3</name>
    <dbReference type="NCBI Taxonomy" id="1685125"/>
    <lineage>
        <taxon>Archaea</taxon>
        <taxon>Candidatus Bathyarchaeota</taxon>
        <taxon>MCG-1</taxon>
    </lineage>
</organism>
<evidence type="ECO:0000256" key="5">
    <source>
        <dbReference type="RuleBase" id="RU004504"/>
    </source>
</evidence>
<dbReference type="InterPro" id="IPR015421">
    <property type="entry name" value="PyrdxlP-dep_Trfase_major"/>
</dbReference>
<evidence type="ECO:0000256" key="1">
    <source>
        <dbReference type="ARBA" id="ARBA00001933"/>
    </source>
</evidence>
<sequence>MHKKLLIPGPTEVSQEILHEQTHPLIGHRSKEFSQLYAGIIKKLTRFFELPANCKPTVTTASGALWFDIVGRSIVQNKALVCINGAFSERFGNAIKACGKNANFLEFAWGEAVKPDAIAEELETGEYDTVTICHNESSTGTRSPIHEIGKIIRKDYPEVMLAIDSVSSMAGDKILPAEIGCDVIFASTQKCFALPPGLAISLVSDRALERAKQVPNRGAYTDLVDIFKFEKKHQTQSTPNIPLFYALDKRMDLLLEETYNKVYHRHKDMAEYTQQWAKKHFEMFPEQGYESITVSCIKNTLGKKVKRLNEKLEEQGFTIGNGYGKLKEKTFRIGHMGEWNTAAIKQVLAIIDEIWRLET</sequence>
<protein>
    <recommendedName>
        <fullName evidence="6">Aminotransferase class V domain-containing protein</fullName>
    </recommendedName>
</protein>
<dbReference type="PROSITE" id="PS00595">
    <property type="entry name" value="AA_TRANSFER_CLASS_5"/>
    <property type="match status" value="1"/>
</dbReference>
<dbReference type="InterPro" id="IPR024169">
    <property type="entry name" value="SP_NH2Trfase/AEP_transaminase"/>
</dbReference>
<evidence type="ECO:0000313" key="8">
    <source>
        <dbReference type="Proteomes" id="UP000054016"/>
    </source>
</evidence>
<dbReference type="InterPro" id="IPR020578">
    <property type="entry name" value="Aminotrans_V_PyrdxlP_BS"/>
</dbReference>
<evidence type="ECO:0000256" key="4">
    <source>
        <dbReference type="RuleBase" id="RU004075"/>
    </source>
</evidence>
<name>A0A0M0BVL7_9ARCH</name>